<comment type="caution">
    <text evidence="4">The sequence shown here is derived from an EMBL/GenBank/DDBJ whole genome shotgun (WGS) entry which is preliminary data.</text>
</comment>
<protein>
    <recommendedName>
        <fullName evidence="6">NACHT domain-containing protein</fullName>
    </recommendedName>
</protein>
<organism evidence="4 5">
    <name type="scientific">Russula ochroleuca</name>
    <dbReference type="NCBI Taxonomy" id="152965"/>
    <lineage>
        <taxon>Eukaryota</taxon>
        <taxon>Fungi</taxon>
        <taxon>Dikarya</taxon>
        <taxon>Basidiomycota</taxon>
        <taxon>Agaricomycotina</taxon>
        <taxon>Agaricomycetes</taxon>
        <taxon>Russulales</taxon>
        <taxon>Russulaceae</taxon>
        <taxon>Russula</taxon>
    </lineage>
</organism>
<evidence type="ECO:0008006" key="6">
    <source>
        <dbReference type="Google" id="ProtNLM"/>
    </source>
</evidence>
<dbReference type="OrthoDB" id="7464126at2759"/>
<dbReference type="PANTHER" id="PTHR10039:SF16">
    <property type="entry name" value="GPI INOSITOL-DEACYLASE"/>
    <property type="match status" value="1"/>
</dbReference>
<name>A0A9P5JVW9_9AGAM</name>
<proteinExistence type="predicted"/>
<evidence type="ECO:0000313" key="5">
    <source>
        <dbReference type="Proteomes" id="UP000759537"/>
    </source>
</evidence>
<evidence type="ECO:0000259" key="2">
    <source>
        <dbReference type="Pfam" id="PF17109"/>
    </source>
</evidence>
<evidence type="ECO:0000256" key="1">
    <source>
        <dbReference type="ARBA" id="ARBA00022737"/>
    </source>
</evidence>
<dbReference type="EMBL" id="WHVB01000043">
    <property type="protein sequence ID" value="KAF8466110.1"/>
    <property type="molecule type" value="Genomic_DNA"/>
</dbReference>
<dbReference type="Gene3D" id="3.40.50.300">
    <property type="entry name" value="P-loop containing nucleotide triphosphate hydrolases"/>
    <property type="match status" value="1"/>
</dbReference>
<dbReference type="Pfam" id="PF17109">
    <property type="entry name" value="Goodbye"/>
    <property type="match status" value="1"/>
</dbReference>
<sequence length="684" mass="75563">MFSLGTIIPSQPQQCSRGICFRVGNSPRRLSLSIARHCASLHSTLYHYHLPPTFHLLTADHSFFNHISSISDMSQTSSSSFKDLFNAALRDYENKTGINLVDDPLAKKFENCNSVDSITAIIQEQAQIFRKFRGDDGKLMKSLKTSVDVLYALSNTALGGGIGLAFPPANAIFAGIAILLAAVKDASASYDTVVDLFASFERFLSRLSIYTGVPSTPALKNVLVEILVELLSTLALATKQVKQGRFKKFMKKLQGEKDIEAALQSLDRLTLDEVRAAAAQILQAVNNGERDKVLRNVKEWLSPPNPWTNHNVVRESRHTGTGTWLIQGDTYAEWKSSGPSSLLWINGKPGAGKSVICSAIIEDIHSLQKFGLASLAFFYCDFRDDQKKGQHGLLSSLLAQLCEQSDAYSSILSEFYVAHGRGSQLASDSELVDCLKDMLKLPGQATVHIVIDALDECPIITGLPPPREKVLGLVEELVNLQIPNLRICVTSRPEDDIVPVLAPLAFHSVSLHDESGQIHDIAEYVRSAIDQDHEMRRWKPTVKQLVIDVLTEKADGMFRWVFCQLVHLRSCIPQEESIRRALDELPETLDETYARSLEEIGLKKRKYAHLIFQCVAAASRPLLLSELAEFFAIDFEAGSTPTLLADRRLEDPAHTVLSVCSSLLVIVEPGSGSPVVQFAHFSVK</sequence>
<reference evidence="4" key="2">
    <citation type="journal article" date="2020" name="Nat. Commun.">
        <title>Large-scale genome sequencing of mycorrhizal fungi provides insights into the early evolution of symbiotic traits.</title>
        <authorList>
            <person name="Miyauchi S."/>
            <person name="Kiss E."/>
            <person name="Kuo A."/>
            <person name="Drula E."/>
            <person name="Kohler A."/>
            <person name="Sanchez-Garcia M."/>
            <person name="Morin E."/>
            <person name="Andreopoulos B."/>
            <person name="Barry K.W."/>
            <person name="Bonito G."/>
            <person name="Buee M."/>
            <person name="Carver A."/>
            <person name="Chen C."/>
            <person name="Cichocki N."/>
            <person name="Clum A."/>
            <person name="Culley D."/>
            <person name="Crous P.W."/>
            <person name="Fauchery L."/>
            <person name="Girlanda M."/>
            <person name="Hayes R.D."/>
            <person name="Keri Z."/>
            <person name="LaButti K."/>
            <person name="Lipzen A."/>
            <person name="Lombard V."/>
            <person name="Magnuson J."/>
            <person name="Maillard F."/>
            <person name="Murat C."/>
            <person name="Nolan M."/>
            <person name="Ohm R.A."/>
            <person name="Pangilinan J."/>
            <person name="Pereira M.F."/>
            <person name="Perotto S."/>
            <person name="Peter M."/>
            <person name="Pfister S."/>
            <person name="Riley R."/>
            <person name="Sitrit Y."/>
            <person name="Stielow J.B."/>
            <person name="Szollosi G."/>
            <person name="Zifcakova L."/>
            <person name="Stursova M."/>
            <person name="Spatafora J.W."/>
            <person name="Tedersoo L."/>
            <person name="Vaario L.M."/>
            <person name="Yamada A."/>
            <person name="Yan M."/>
            <person name="Wang P."/>
            <person name="Xu J."/>
            <person name="Bruns T."/>
            <person name="Baldrian P."/>
            <person name="Vilgalys R."/>
            <person name="Dunand C."/>
            <person name="Henrissat B."/>
            <person name="Grigoriev I.V."/>
            <person name="Hibbett D."/>
            <person name="Nagy L.G."/>
            <person name="Martin F.M."/>
        </authorList>
    </citation>
    <scope>NUCLEOTIDE SEQUENCE</scope>
    <source>
        <strain evidence="4">Prilba</strain>
    </source>
</reference>
<accession>A0A9P5JVW9</accession>
<evidence type="ECO:0000259" key="3">
    <source>
        <dbReference type="Pfam" id="PF24883"/>
    </source>
</evidence>
<dbReference type="InterPro" id="IPR056884">
    <property type="entry name" value="NPHP3-like_N"/>
</dbReference>
<dbReference type="Pfam" id="PF24883">
    <property type="entry name" value="NPHP3_N"/>
    <property type="match status" value="1"/>
</dbReference>
<reference evidence="4" key="1">
    <citation type="submission" date="2019-10" db="EMBL/GenBank/DDBJ databases">
        <authorList>
            <consortium name="DOE Joint Genome Institute"/>
            <person name="Kuo A."/>
            <person name="Miyauchi S."/>
            <person name="Kiss E."/>
            <person name="Drula E."/>
            <person name="Kohler A."/>
            <person name="Sanchez-Garcia M."/>
            <person name="Andreopoulos B."/>
            <person name="Barry K.W."/>
            <person name="Bonito G."/>
            <person name="Buee M."/>
            <person name="Carver A."/>
            <person name="Chen C."/>
            <person name="Cichocki N."/>
            <person name="Clum A."/>
            <person name="Culley D."/>
            <person name="Crous P.W."/>
            <person name="Fauchery L."/>
            <person name="Girlanda M."/>
            <person name="Hayes R."/>
            <person name="Keri Z."/>
            <person name="LaButti K."/>
            <person name="Lipzen A."/>
            <person name="Lombard V."/>
            <person name="Magnuson J."/>
            <person name="Maillard F."/>
            <person name="Morin E."/>
            <person name="Murat C."/>
            <person name="Nolan M."/>
            <person name="Ohm R."/>
            <person name="Pangilinan J."/>
            <person name="Pereira M."/>
            <person name="Perotto S."/>
            <person name="Peter M."/>
            <person name="Riley R."/>
            <person name="Sitrit Y."/>
            <person name="Stielow B."/>
            <person name="Szollosi G."/>
            <person name="Zifcakova L."/>
            <person name="Stursova M."/>
            <person name="Spatafora J.W."/>
            <person name="Tedersoo L."/>
            <person name="Vaario L.-M."/>
            <person name="Yamada A."/>
            <person name="Yan M."/>
            <person name="Wang P."/>
            <person name="Xu J."/>
            <person name="Bruns T."/>
            <person name="Baldrian P."/>
            <person name="Vilgalys R."/>
            <person name="Henrissat B."/>
            <person name="Grigoriev I.V."/>
            <person name="Hibbett D."/>
            <person name="Nagy L.G."/>
            <person name="Martin F.M."/>
        </authorList>
    </citation>
    <scope>NUCLEOTIDE SEQUENCE</scope>
    <source>
        <strain evidence="4">Prilba</strain>
    </source>
</reference>
<dbReference type="AlphaFoldDB" id="A0A9P5JVW9"/>
<evidence type="ECO:0000313" key="4">
    <source>
        <dbReference type="EMBL" id="KAF8466110.1"/>
    </source>
</evidence>
<keyword evidence="5" id="KW-1185">Reference proteome</keyword>
<dbReference type="InterPro" id="IPR027417">
    <property type="entry name" value="P-loop_NTPase"/>
</dbReference>
<gene>
    <name evidence="4" type="ORF">DFH94DRAFT_848535</name>
</gene>
<dbReference type="PANTHER" id="PTHR10039">
    <property type="entry name" value="AMELOGENIN"/>
    <property type="match status" value="1"/>
</dbReference>
<dbReference type="SUPFAM" id="SSF52540">
    <property type="entry name" value="P-loop containing nucleoside triphosphate hydrolases"/>
    <property type="match status" value="1"/>
</dbReference>
<keyword evidence="1" id="KW-0677">Repeat</keyword>
<dbReference type="Proteomes" id="UP000759537">
    <property type="component" value="Unassembled WGS sequence"/>
</dbReference>
<feature type="domain" description="Nephrocystin 3-like N-terminal" evidence="3">
    <location>
        <begin position="320"/>
        <end position="492"/>
    </location>
</feature>
<feature type="domain" description="Fungal STAND N-terminal Goodbye" evidence="2">
    <location>
        <begin position="85"/>
        <end position="210"/>
    </location>
</feature>
<feature type="non-terminal residue" evidence="4">
    <location>
        <position position="684"/>
    </location>
</feature>
<dbReference type="InterPro" id="IPR031350">
    <property type="entry name" value="Goodbye_dom"/>
</dbReference>